<gene>
    <name evidence="2" type="ORF">LTR05_006210</name>
</gene>
<evidence type="ECO:0000313" key="2">
    <source>
        <dbReference type="EMBL" id="KAK5083706.1"/>
    </source>
</evidence>
<reference evidence="2 3" key="1">
    <citation type="submission" date="2023-08" db="EMBL/GenBank/DDBJ databases">
        <title>Black Yeasts Isolated from many extreme environments.</title>
        <authorList>
            <person name="Coleine C."/>
            <person name="Stajich J.E."/>
            <person name="Selbmann L."/>
        </authorList>
    </citation>
    <scope>NUCLEOTIDE SEQUENCE [LARGE SCALE GENOMIC DNA]</scope>
    <source>
        <strain evidence="2 3">CCFEE 5910</strain>
    </source>
</reference>
<dbReference type="AlphaFoldDB" id="A0AAN7SWU7"/>
<organism evidence="2 3">
    <name type="scientific">Lithohypha guttulata</name>
    <dbReference type="NCBI Taxonomy" id="1690604"/>
    <lineage>
        <taxon>Eukaryota</taxon>
        <taxon>Fungi</taxon>
        <taxon>Dikarya</taxon>
        <taxon>Ascomycota</taxon>
        <taxon>Pezizomycotina</taxon>
        <taxon>Eurotiomycetes</taxon>
        <taxon>Chaetothyriomycetidae</taxon>
        <taxon>Chaetothyriales</taxon>
        <taxon>Trichomeriaceae</taxon>
        <taxon>Lithohypha</taxon>
    </lineage>
</organism>
<feature type="domain" description="HD/PDEase" evidence="1">
    <location>
        <begin position="35"/>
        <end position="166"/>
    </location>
</feature>
<dbReference type="InterPro" id="IPR003607">
    <property type="entry name" value="HD/PDEase_dom"/>
</dbReference>
<dbReference type="InterPro" id="IPR006674">
    <property type="entry name" value="HD_domain"/>
</dbReference>
<dbReference type="EMBL" id="JAVRRJ010000006">
    <property type="protein sequence ID" value="KAK5083706.1"/>
    <property type="molecule type" value="Genomic_DNA"/>
</dbReference>
<accession>A0AAN7SWU7</accession>
<dbReference type="SMART" id="SM00471">
    <property type="entry name" value="HDc"/>
    <property type="match status" value="1"/>
</dbReference>
<protein>
    <recommendedName>
        <fullName evidence="1">HD/PDEase domain-containing protein</fullName>
    </recommendedName>
</protein>
<dbReference type="SUPFAM" id="SSF109604">
    <property type="entry name" value="HD-domain/PDEase-like"/>
    <property type="match status" value="1"/>
</dbReference>
<dbReference type="Gene3D" id="1.10.3210.10">
    <property type="entry name" value="Hypothetical protein af1432"/>
    <property type="match status" value="1"/>
</dbReference>
<evidence type="ECO:0000259" key="1">
    <source>
        <dbReference type="SMART" id="SM00471"/>
    </source>
</evidence>
<name>A0AAN7SWU7_9EURO</name>
<proteinExistence type="predicted"/>
<dbReference type="PANTHER" id="PTHR33594:SF1">
    <property type="entry name" value="HD_PDEASE DOMAIN-CONTAINING PROTEIN"/>
    <property type="match status" value="1"/>
</dbReference>
<dbReference type="Proteomes" id="UP001309876">
    <property type="component" value="Unassembled WGS sequence"/>
</dbReference>
<evidence type="ECO:0000313" key="3">
    <source>
        <dbReference type="Proteomes" id="UP001309876"/>
    </source>
</evidence>
<dbReference type="Pfam" id="PF01966">
    <property type="entry name" value="HD"/>
    <property type="match status" value="1"/>
</dbReference>
<dbReference type="CDD" id="cd00077">
    <property type="entry name" value="HDc"/>
    <property type="match status" value="1"/>
</dbReference>
<comment type="caution">
    <text evidence="2">The sequence shown here is derived from an EMBL/GenBank/DDBJ whole genome shotgun (WGS) entry which is preliminary data.</text>
</comment>
<keyword evidence="3" id="KW-1185">Reference proteome</keyword>
<dbReference type="PANTHER" id="PTHR33594">
    <property type="entry name" value="SUPERFAMILY HYDROLASE, PUTATIVE (AFU_ORTHOLOGUE AFUA_1G03035)-RELATED"/>
    <property type="match status" value="1"/>
</dbReference>
<sequence length="169" mass="18841">MFDPAQYHALTSDQAALVQQVTRYTKTYFQDPKFDASHDFNHVLRVTALAIKILEQEQQLVQFSGRKSYNVLTVVLGALLHDIDDRKYRSAQAATVPEAQALLMKLGLEESSAARVQALIDAVSYSSESKNPQRVRDLLVTIPELGIVQDADRLDAIGAVGIDWSRARQ</sequence>